<dbReference type="GO" id="GO:0005524">
    <property type="term" value="F:ATP binding"/>
    <property type="evidence" value="ECO:0007669"/>
    <property type="project" value="UniProtKB-KW"/>
</dbReference>
<accession>A0AAE0CST8</accession>
<proteinExistence type="predicted"/>
<comment type="caution">
    <text evidence="3">The sequence shown here is derived from an EMBL/GenBank/DDBJ whole genome shotgun (WGS) entry which is preliminary data.</text>
</comment>
<evidence type="ECO:0000313" key="4">
    <source>
        <dbReference type="Proteomes" id="UP001280121"/>
    </source>
</evidence>
<dbReference type="GO" id="GO:0005886">
    <property type="term" value="C:plasma membrane"/>
    <property type="evidence" value="ECO:0007669"/>
    <property type="project" value="TreeGrafter"/>
</dbReference>
<dbReference type="PANTHER" id="PTHR27005">
    <property type="entry name" value="WALL-ASSOCIATED RECEPTOR KINASE-LIKE 21"/>
    <property type="match status" value="1"/>
</dbReference>
<gene>
    <name evidence="3" type="ORF">Ddye_000731</name>
</gene>
<evidence type="ECO:0000256" key="1">
    <source>
        <dbReference type="ARBA" id="ARBA00022741"/>
    </source>
</evidence>
<dbReference type="Gene3D" id="1.10.510.10">
    <property type="entry name" value="Transferase(Phosphotransferase) domain 1"/>
    <property type="match status" value="1"/>
</dbReference>
<name>A0AAE0CST8_9ROSI</name>
<protein>
    <submittedName>
        <fullName evidence="3">Uncharacterized protein</fullName>
    </submittedName>
</protein>
<dbReference type="AlphaFoldDB" id="A0AAE0CST8"/>
<evidence type="ECO:0000256" key="2">
    <source>
        <dbReference type="ARBA" id="ARBA00022840"/>
    </source>
</evidence>
<reference evidence="3" key="1">
    <citation type="journal article" date="2023" name="Plant J.">
        <title>Genome sequences and population genomics provide insights into the demographic history, inbreeding, and mutation load of two 'living fossil' tree species of Dipteronia.</title>
        <authorList>
            <person name="Feng Y."/>
            <person name="Comes H.P."/>
            <person name="Chen J."/>
            <person name="Zhu S."/>
            <person name="Lu R."/>
            <person name="Zhang X."/>
            <person name="Li P."/>
            <person name="Qiu J."/>
            <person name="Olsen K.M."/>
            <person name="Qiu Y."/>
        </authorList>
    </citation>
    <scope>NUCLEOTIDE SEQUENCE</scope>
    <source>
        <strain evidence="3">KIB01</strain>
    </source>
</reference>
<keyword evidence="4" id="KW-1185">Reference proteome</keyword>
<dbReference type="InterPro" id="IPR045274">
    <property type="entry name" value="WAK-like"/>
</dbReference>
<evidence type="ECO:0000313" key="3">
    <source>
        <dbReference type="EMBL" id="KAK2662157.1"/>
    </source>
</evidence>
<dbReference type="EMBL" id="JANJYI010000001">
    <property type="protein sequence ID" value="KAK2662157.1"/>
    <property type="molecule type" value="Genomic_DNA"/>
</dbReference>
<dbReference type="Proteomes" id="UP001280121">
    <property type="component" value="Unassembled WGS sequence"/>
</dbReference>
<dbReference type="PANTHER" id="PTHR27005:SF515">
    <property type="entry name" value="WALL-ASSOCIATED RECEPTOR KINASE-LIKE 10-RELATED"/>
    <property type="match status" value="1"/>
</dbReference>
<dbReference type="GO" id="GO:0004674">
    <property type="term" value="F:protein serine/threonine kinase activity"/>
    <property type="evidence" value="ECO:0007669"/>
    <property type="project" value="TreeGrafter"/>
</dbReference>
<keyword evidence="2" id="KW-0067">ATP-binding</keyword>
<dbReference type="GO" id="GO:0007166">
    <property type="term" value="P:cell surface receptor signaling pathway"/>
    <property type="evidence" value="ECO:0007669"/>
    <property type="project" value="InterPro"/>
</dbReference>
<organism evidence="3 4">
    <name type="scientific">Dipteronia dyeriana</name>
    <dbReference type="NCBI Taxonomy" id="168575"/>
    <lineage>
        <taxon>Eukaryota</taxon>
        <taxon>Viridiplantae</taxon>
        <taxon>Streptophyta</taxon>
        <taxon>Embryophyta</taxon>
        <taxon>Tracheophyta</taxon>
        <taxon>Spermatophyta</taxon>
        <taxon>Magnoliopsida</taxon>
        <taxon>eudicotyledons</taxon>
        <taxon>Gunneridae</taxon>
        <taxon>Pentapetalae</taxon>
        <taxon>rosids</taxon>
        <taxon>malvids</taxon>
        <taxon>Sapindales</taxon>
        <taxon>Sapindaceae</taxon>
        <taxon>Hippocastanoideae</taxon>
        <taxon>Acereae</taxon>
        <taxon>Dipteronia</taxon>
    </lineage>
</organism>
<sequence length="100" mass="11208">MEENKVCDILDAQVKLGKEEEIMVMANLAIRCLNLQGKQRPTMKEVAMELEGIRAPEKINNVHPSAGNLVYWDQELFEAWDGSAFNSTSTLSTDSQPLLI</sequence>
<keyword evidence="1" id="KW-0547">Nucleotide-binding</keyword>